<dbReference type="InterPro" id="IPR014729">
    <property type="entry name" value="Rossmann-like_a/b/a_fold"/>
</dbReference>
<accession>A0A9X1VSL0</accession>
<keyword evidence="1" id="KW-1133">Transmembrane helix</keyword>
<name>A0A9X1VSL0_9BURK</name>
<dbReference type="PANTHER" id="PTHR30336:SF4">
    <property type="entry name" value="ENVELOPE BIOGENESIS FACTOR ELYC"/>
    <property type="match status" value="1"/>
</dbReference>
<dbReference type="Pfam" id="PF02698">
    <property type="entry name" value="DUF218"/>
    <property type="match status" value="1"/>
</dbReference>
<dbReference type="EMBL" id="JALGBI010000001">
    <property type="protein sequence ID" value="MCJ0762294.1"/>
    <property type="molecule type" value="Genomic_DNA"/>
</dbReference>
<dbReference type="Proteomes" id="UP001139447">
    <property type="component" value="Unassembled WGS sequence"/>
</dbReference>
<feature type="transmembrane region" description="Helical" evidence="1">
    <location>
        <begin position="38"/>
        <end position="59"/>
    </location>
</feature>
<evidence type="ECO:0000259" key="2">
    <source>
        <dbReference type="Pfam" id="PF02698"/>
    </source>
</evidence>
<comment type="caution">
    <text evidence="3">The sequence shown here is derived from an EMBL/GenBank/DDBJ whole genome shotgun (WGS) entry which is preliminary data.</text>
</comment>
<protein>
    <submittedName>
        <fullName evidence="3">YdcF family protein</fullName>
    </submittedName>
</protein>
<sequence length="253" mass="26962">METAELKPLLSALVLPPAGPLLLALFGLLVLRRRPGKVLAAASLVLLWLLSCNAVAILLSQGLLPQVAPLSAASLAARPVQAIVVLGGGVEPEAPEYGEAQLAGASAARLRYGVWLARQAQRPLAFAGGVGWGNAGTAAPSEGEVARRTALQDSGVTLRWVDEQSRDTAENAAHMKALLQREGIERIALVTHAWHMPRALQAFERAGFQVTPAPMGYITPQGRPLLEWLPSAQGLWSSRQVLHEWLGLQVARL</sequence>
<keyword evidence="4" id="KW-1185">Reference proteome</keyword>
<evidence type="ECO:0000256" key="1">
    <source>
        <dbReference type="SAM" id="Phobius"/>
    </source>
</evidence>
<proteinExistence type="predicted"/>
<dbReference type="Gene3D" id="3.40.50.620">
    <property type="entry name" value="HUPs"/>
    <property type="match status" value="1"/>
</dbReference>
<dbReference type="RefSeq" id="WP_243304412.1">
    <property type="nucleotide sequence ID" value="NZ_JALGBI010000001.1"/>
</dbReference>
<feature type="domain" description="DUF218" evidence="2">
    <location>
        <begin position="81"/>
        <end position="247"/>
    </location>
</feature>
<feature type="transmembrane region" description="Helical" evidence="1">
    <location>
        <begin position="12"/>
        <end position="31"/>
    </location>
</feature>
<dbReference type="GO" id="GO:0043164">
    <property type="term" value="P:Gram-negative-bacterium-type cell wall biogenesis"/>
    <property type="evidence" value="ECO:0007669"/>
    <property type="project" value="TreeGrafter"/>
</dbReference>
<dbReference type="GO" id="GO:0005886">
    <property type="term" value="C:plasma membrane"/>
    <property type="evidence" value="ECO:0007669"/>
    <property type="project" value="TreeGrafter"/>
</dbReference>
<dbReference type="InterPro" id="IPR051599">
    <property type="entry name" value="Cell_Envelope_Assoc"/>
</dbReference>
<dbReference type="GO" id="GO:0000270">
    <property type="term" value="P:peptidoglycan metabolic process"/>
    <property type="evidence" value="ECO:0007669"/>
    <property type="project" value="TreeGrafter"/>
</dbReference>
<dbReference type="AlphaFoldDB" id="A0A9X1VSL0"/>
<evidence type="ECO:0000313" key="4">
    <source>
        <dbReference type="Proteomes" id="UP001139447"/>
    </source>
</evidence>
<dbReference type="InterPro" id="IPR003848">
    <property type="entry name" value="DUF218"/>
</dbReference>
<reference evidence="3" key="1">
    <citation type="submission" date="2022-03" db="EMBL/GenBank/DDBJ databases">
        <authorList>
            <person name="Woo C.Y."/>
        </authorList>
    </citation>
    <scope>NUCLEOTIDE SEQUENCE</scope>
    <source>
        <strain evidence="3">CYS-02</strain>
    </source>
</reference>
<dbReference type="PANTHER" id="PTHR30336">
    <property type="entry name" value="INNER MEMBRANE PROTEIN, PROBABLE PERMEASE"/>
    <property type="match status" value="1"/>
</dbReference>
<keyword evidence="1" id="KW-0472">Membrane</keyword>
<gene>
    <name evidence="3" type="ORF">MMF98_03640</name>
</gene>
<evidence type="ECO:0000313" key="3">
    <source>
        <dbReference type="EMBL" id="MCJ0762294.1"/>
    </source>
</evidence>
<dbReference type="CDD" id="cd06259">
    <property type="entry name" value="YdcF-like"/>
    <property type="match status" value="1"/>
</dbReference>
<organism evidence="3 4">
    <name type="scientific">Variovorax terrae</name>
    <dbReference type="NCBI Taxonomy" id="2923278"/>
    <lineage>
        <taxon>Bacteria</taxon>
        <taxon>Pseudomonadati</taxon>
        <taxon>Pseudomonadota</taxon>
        <taxon>Betaproteobacteria</taxon>
        <taxon>Burkholderiales</taxon>
        <taxon>Comamonadaceae</taxon>
        <taxon>Variovorax</taxon>
    </lineage>
</organism>
<keyword evidence="1" id="KW-0812">Transmembrane</keyword>